<dbReference type="Gene3D" id="1.10.10.10">
    <property type="entry name" value="Winged helix-like DNA-binding domain superfamily/Winged helix DNA-binding domain"/>
    <property type="match status" value="1"/>
</dbReference>
<dbReference type="AlphaFoldDB" id="A0A0P9D6N3"/>
<gene>
    <name evidence="1" type="ORF">SE19_08420</name>
</gene>
<feature type="non-terminal residue" evidence="1">
    <location>
        <position position="213"/>
    </location>
</feature>
<proteinExistence type="predicted"/>
<reference evidence="1 2" key="1">
    <citation type="submission" date="2015-09" db="EMBL/GenBank/DDBJ databases">
        <title>Draft genome sequence of Acidiplasma aeolicum DSM 18409.</title>
        <authorList>
            <person name="Hemp J."/>
        </authorList>
    </citation>
    <scope>NUCLEOTIDE SEQUENCE [LARGE SCALE GENOMIC DNA]</scope>
    <source>
        <strain evidence="1 2">V</strain>
    </source>
</reference>
<dbReference type="InterPro" id="IPR036388">
    <property type="entry name" value="WH-like_DNA-bd_sf"/>
</dbReference>
<protein>
    <submittedName>
        <fullName evidence="1">Uncharacterized protein</fullName>
    </submittedName>
</protein>
<name>A0A0P9D6N3_9ARCH</name>
<accession>A0A0P9D6N3</accession>
<sequence length="213" mass="24849">MKFIIKSIHKEILDGLSNNESLRQISRKTKRSHSTIIRDIRNLEKYGYVSKITRSNQNYYNITSLGIKVLKEYWDERKILMGYVDNAPPDEIRLHRLQIKYALVNKINPAIIYFNDFPSKIIDMNNWNKNIISFEDFTVILSNKSMIITGIQRNIKSEGKLESIIADILSSVSPLALQIEEKIKKKEKNFKLKRIDNGILSGHIINIELAYEH</sequence>
<dbReference type="SUPFAM" id="SSF46785">
    <property type="entry name" value="Winged helix' DNA-binding domain"/>
    <property type="match status" value="1"/>
</dbReference>
<organism evidence="1 2">
    <name type="scientific">Acidiplasma aeolicum</name>
    <dbReference type="NCBI Taxonomy" id="507754"/>
    <lineage>
        <taxon>Archaea</taxon>
        <taxon>Methanobacteriati</taxon>
        <taxon>Thermoplasmatota</taxon>
        <taxon>Thermoplasmata</taxon>
        <taxon>Thermoplasmatales</taxon>
        <taxon>Ferroplasmaceae</taxon>
        <taxon>Acidiplasma</taxon>
    </lineage>
</organism>
<dbReference type="PATRIC" id="fig|507754.4.peg.1331"/>
<dbReference type="EMBL" id="LJCQ01000399">
    <property type="protein sequence ID" value="KPV45040.1"/>
    <property type="molecule type" value="Genomic_DNA"/>
</dbReference>
<evidence type="ECO:0000313" key="1">
    <source>
        <dbReference type="EMBL" id="KPV45040.1"/>
    </source>
</evidence>
<evidence type="ECO:0000313" key="2">
    <source>
        <dbReference type="Proteomes" id="UP000050515"/>
    </source>
</evidence>
<dbReference type="Proteomes" id="UP000050515">
    <property type="component" value="Unassembled WGS sequence"/>
</dbReference>
<dbReference type="InterPro" id="IPR036390">
    <property type="entry name" value="WH_DNA-bd_sf"/>
</dbReference>
<comment type="caution">
    <text evidence="1">The sequence shown here is derived from an EMBL/GenBank/DDBJ whole genome shotgun (WGS) entry which is preliminary data.</text>
</comment>